<accession>A0ACC3MFN8</accession>
<comment type="caution">
    <text evidence="1">The sequence shown here is derived from an EMBL/GenBank/DDBJ whole genome shotgun (WGS) entry which is preliminary data.</text>
</comment>
<organism evidence="1 2">
    <name type="scientific">Vermiconidia calcicola</name>
    <dbReference type="NCBI Taxonomy" id="1690605"/>
    <lineage>
        <taxon>Eukaryota</taxon>
        <taxon>Fungi</taxon>
        <taxon>Dikarya</taxon>
        <taxon>Ascomycota</taxon>
        <taxon>Pezizomycotina</taxon>
        <taxon>Dothideomycetes</taxon>
        <taxon>Dothideomycetidae</taxon>
        <taxon>Mycosphaerellales</taxon>
        <taxon>Extremaceae</taxon>
        <taxon>Vermiconidia</taxon>
    </lineage>
</organism>
<keyword evidence="2" id="KW-1185">Reference proteome</keyword>
<dbReference type="Proteomes" id="UP001281147">
    <property type="component" value="Unassembled WGS sequence"/>
</dbReference>
<proteinExistence type="predicted"/>
<gene>
    <name evidence="1" type="ORF">LTR37_018970</name>
</gene>
<name>A0ACC3MFN8_9PEZI</name>
<protein>
    <submittedName>
        <fullName evidence="1">Uncharacterized protein</fullName>
    </submittedName>
</protein>
<sequence length="534" mass="58638">MANTYSAFLQAPSASHLASDASLNYITTTTVISEPNAIIKHLQAQAKQIAKKEERVLNAIEGPDSLFLESETTLQFQAGGGAYLPSMDENLLDEKLVTFPVMHVVSFDAEQKIKQIRLHWDQGTLLRQVEAIGKTGRNWPIRDGKAQIDAITNSLKSGGVTPNPKQQSGARNGHDVIIREHKKQESVSAMRDPKASLDLFAPRDPNEDARGDYQDSKVAPRASAKPPPRNYNELFSSGEAPNAVPGSQVRNQSPSRTGKSGAGQHYAGNRIFDDSEQTGMARSPERKKVFNQKYDHFAFGDGEDEPKDSRPTSNRGTKAQPPTWSFEDFATPPKVQGKARPDDEVHWGGRVKRLTKFQQEDPPSPPKRPIVHAARKDADSHFKFTDDNSPATGQNQTKSLQRQRGMQLYEDPTADYDTQPAGKASRNNTTGTDNNRRGNDFAPHTWMTDSGTQNENVAPKKSADDNGNWAFSETKPPEKIYRTAGDGMGSRKGDRDWMTGEGEKKIYRTAGDSMGGRSTGGGGRTWGIGDDSGT</sequence>
<evidence type="ECO:0000313" key="1">
    <source>
        <dbReference type="EMBL" id="KAK3690796.1"/>
    </source>
</evidence>
<evidence type="ECO:0000313" key="2">
    <source>
        <dbReference type="Proteomes" id="UP001281147"/>
    </source>
</evidence>
<dbReference type="EMBL" id="JAUTXU010000279">
    <property type="protein sequence ID" value="KAK3690796.1"/>
    <property type="molecule type" value="Genomic_DNA"/>
</dbReference>
<reference evidence="1" key="1">
    <citation type="submission" date="2023-07" db="EMBL/GenBank/DDBJ databases">
        <title>Black Yeasts Isolated from many extreme environments.</title>
        <authorList>
            <person name="Coleine C."/>
            <person name="Stajich J.E."/>
            <person name="Selbmann L."/>
        </authorList>
    </citation>
    <scope>NUCLEOTIDE SEQUENCE</scope>
    <source>
        <strain evidence="1">CCFEE 5714</strain>
    </source>
</reference>